<protein>
    <submittedName>
        <fullName evidence="1">Uncharacterized protein</fullName>
    </submittedName>
</protein>
<dbReference type="EMBL" id="JACIBV010000001">
    <property type="protein sequence ID" value="MBB3730163.1"/>
    <property type="molecule type" value="Genomic_DNA"/>
</dbReference>
<accession>A0A7W5YD87</accession>
<proteinExistence type="predicted"/>
<evidence type="ECO:0000313" key="2">
    <source>
        <dbReference type="Proteomes" id="UP000579945"/>
    </source>
</evidence>
<keyword evidence="2" id="KW-1185">Reference proteome</keyword>
<organism evidence="1 2">
    <name type="scientific">Nonomuraea dietziae</name>
    <dbReference type="NCBI Taxonomy" id="65515"/>
    <lineage>
        <taxon>Bacteria</taxon>
        <taxon>Bacillati</taxon>
        <taxon>Actinomycetota</taxon>
        <taxon>Actinomycetes</taxon>
        <taxon>Streptosporangiales</taxon>
        <taxon>Streptosporangiaceae</taxon>
        <taxon>Nonomuraea</taxon>
    </lineage>
</organism>
<evidence type="ECO:0000313" key="1">
    <source>
        <dbReference type="EMBL" id="MBB3730163.1"/>
    </source>
</evidence>
<reference evidence="1 2" key="1">
    <citation type="submission" date="2020-08" db="EMBL/GenBank/DDBJ databases">
        <title>Sequencing the genomes of 1000 actinobacteria strains.</title>
        <authorList>
            <person name="Klenk H.-P."/>
        </authorList>
    </citation>
    <scope>NUCLEOTIDE SEQUENCE [LARGE SCALE GENOMIC DNA]</scope>
    <source>
        <strain evidence="1 2">DSM 44320</strain>
    </source>
</reference>
<comment type="caution">
    <text evidence="1">The sequence shown here is derived from an EMBL/GenBank/DDBJ whole genome shotgun (WGS) entry which is preliminary data.</text>
</comment>
<gene>
    <name evidence="1" type="ORF">FHR33_006023</name>
</gene>
<name>A0A7W5YD87_9ACTN</name>
<dbReference type="AlphaFoldDB" id="A0A7W5YD87"/>
<sequence length="51" mass="5657">MEPDLAQPVLVTRSEPFDGEFLHVRIMTHPRGTIRVDPRCGQGARKGTLGL</sequence>
<dbReference type="Proteomes" id="UP000579945">
    <property type="component" value="Unassembled WGS sequence"/>
</dbReference>